<name>A0A438IAP0_VITVI</name>
<accession>A0A438IAP0</accession>
<dbReference type="Proteomes" id="UP000288805">
    <property type="component" value="Unassembled WGS sequence"/>
</dbReference>
<evidence type="ECO:0008006" key="3">
    <source>
        <dbReference type="Google" id="ProtNLM"/>
    </source>
</evidence>
<comment type="caution">
    <text evidence="1">The sequence shown here is derived from an EMBL/GenBank/DDBJ whole genome shotgun (WGS) entry which is preliminary data.</text>
</comment>
<dbReference type="EMBL" id="QGNW01000127">
    <property type="protein sequence ID" value="RVW93729.1"/>
    <property type="molecule type" value="Genomic_DNA"/>
</dbReference>
<organism evidence="1 2">
    <name type="scientific">Vitis vinifera</name>
    <name type="common">Grape</name>
    <dbReference type="NCBI Taxonomy" id="29760"/>
    <lineage>
        <taxon>Eukaryota</taxon>
        <taxon>Viridiplantae</taxon>
        <taxon>Streptophyta</taxon>
        <taxon>Embryophyta</taxon>
        <taxon>Tracheophyta</taxon>
        <taxon>Spermatophyta</taxon>
        <taxon>Magnoliopsida</taxon>
        <taxon>eudicotyledons</taxon>
        <taxon>Gunneridae</taxon>
        <taxon>Pentapetalae</taxon>
        <taxon>rosids</taxon>
        <taxon>Vitales</taxon>
        <taxon>Vitaceae</taxon>
        <taxon>Viteae</taxon>
        <taxon>Vitis</taxon>
    </lineage>
</organism>
<sequence>MGKERNSEIEDIHNAARSGDLLKLQSICSSNPLAVNSRDKHSRTPYPPFFCSVWVLGKVFSRAEFPALLHRWGTHLNLMVEAYSIRGSMIKGIGRVSNYIVFSVGNGRRIRFWLDSWCGDEALCNSFLSLFALVVSKEEWVVEVWDPSVEGGKLES</sequence>
<protein>
    <recommendedName>
        <fullName evidence="3">Reverse transcriptase zinc-binding domain-containing protein</fullName>
    </recommendedName>
</protein>
<proteinExistence type="predicted"/>
<dbReference type="PANTHER" id="PTHR36617:SF15">
    <property type="entry name" value="REVERSE TRANSCRIPTASE ZINC-BINDING DOMAIN-CONTAINING PROTEIN"/>
    <property type="match status" value="1"/>
</dbReference>
<evidence type="ECO:0000313" key="1">
    <source>
        <dbReference type="EMBL" id="RVW93729.1"/>
    </source>
</evidence>
<reference evidence="1 2" key="1">
    <citation type="journal article" date="2018" name="PLoS Genet.">
        <title>Population sequencing reveals clonal diversity and ancestral inbreeding in the grapevine cultivar Chardonnay.</title>
        <authorList>
            <person name="Roach M.J."/>
            <person name="Johnson D.L."/>
            <person name="Bohlmann J."/>
            <person name="van Vuuren H.J."/>
            <person name="Jones S.J."/>
            <person name="Pretorius I.S."/>
            <person name="Schmidt S.A."/>
            <person name="Borneman A.R."/>
        </authorList>
    </citation>
    <scope>NUCLEOTIDE SEQUENCE [LARGE SCALE GENOMIC DNA]</scope>
    <source>
        <strain evidence="2">cv. Chardonnay</strain>
        <tissue evidence="1">Leaf</tissue>
    </source>
</reference>
<dbReference type="OrthoDB" id="539213at2759"/>
<gene>
    <name evidence="1" type="ORF">CK203_043393</name>
</gene>
<evidence type="ECO:0000313" key="2">
    <source>
        <dbReference type="Proteomes" id="UP000288805"/>
    </source>
</evidence>
<dbReference type="PANTHER" id="PTHR36617">
    <property type="entry name" value="PROTEIN, PUTATIVE-RELATED"/>
    <property type="match status" value="1"/>
</dbReference>
<dbReference type="AlphaFoldDB" id="A0A438IAP0"/>